<gene>
    <name evidence="1" type="ORF">PENTCL1PPCAC_9826</name>
</gene>
<dbReference type="Proteomes" id="UP001432027">
    <property type="component" value="Unassembled WGS sequence"/>
</dbReference>
<name>A0AAV5T7J0_9BILA</name>
<sequence length="104" mass="12147">CKHLRDAISASDFEVDAIIIKSTDAEKKEENNLRNRLNSGLAYIRGVFHTSKQRRCQGELSIHFGPILRFRVAVYPDDLHEIIKIRRKLFRQVRAQQLRLEMAS</sequence>
<reference evidence="1" key="1">
    <citation type="submission" date="2023-10" db="EMBL/GenBank/DDBJ databases">
        <title>Genome assembly of Pristionchus species.</title>
        <authorList>
            <person name="Yoshida K."/>
            <person name="Sommer R.J."/>
        </authorList>
    </citation>
    <scope>NUCLEOTIDE SEQUENCE</scope>
    <source>
        <strain evidence="1">RS0144</strain>
    </source>
</reference>
<evidence type="ECO:0000313" key="2">
    <source>
        <dbReference type="Proteomes" id="UP001432027"/>
    </source>
</evidence>
<evidence type="ECO:0000313" key="1">
    <source>
        <dbReference type="EMBL" id="GMS87651.1"/>
    </source>
</evidence>
<organism evidence="1 2">
    <name type="scientific">Pristionchus entomophagus</name>
    <dbReference type="NCBI Taxonomy" id="358040"/>
    <lineage>
        <taxon>Eukaryota</taxon>
        <taxon>Metazoa</taxon>
        <taxon>Ecdysozoa</taxon>
        <taxon>Nematoda</taxon>
        <taxon>Chromadorea</taxon>
        <taxon>Rhabditida</taxon>
        <taxon>Rhabditina</taxon>
        <taxon>Diplogasteromorpha</taxon>
        <taxon>Diplogasteroidea</taxon>
        <taxon>Neodiplogasteridae</taxon>
        <taxon>Pristionchus</taxon>
    </lineage>
</organism>
<accession>A0AAV5T7J0</accession>
<comment type="caution">
    <text evidence="1">The sequence shown here is derived from an EMBL/GenBank/DDBJ whole genome shotgun (WGS) entry which is preliminary data.</text>
</comment>
<keyword evidence="2" id="KW-1185">Reference proteome</keyword>
<proteinExistence type="predicted"/>
<dbReference type="EMBL" id="BTSX01000003">
    <property type="protein sequence ID" value="GMS87651.1"/>
    <property type="molecule type" value="Genomic_DNA"/>
</dbReference>
<protein>
    <submittedName>
        <fullName evidence="1">Uncharacterized protein</fullName>
    </submittedName>
</protein>
<dbReference type="AlphaFoldDB" id="A0AAV5T7J0"/>
<feature type="non-terminal residue" evidence="1">
    <location>
        <position position="1"/>
    </location>
</feature>